<dbReference type="Proteomes" id="UP000269923">
    <property type="component" value="Unassembled WGS sequence"/>
</dbReference>
<evidence type="ECO:0000313" key="2">
    <source>
        <dbReference type="EMBL" id="RRD91456.1"/>
    </source>
</evidence>
<organism evidence="2 3">
    <name type="scientific">Conchiformibius steedae</name>
    <dbReference type="NCBI Taxonomy" id="153493"/>
    <lineage>
        <taxon>Bacteria</taxon>
        <taxon>Pseudomonadati</taxon>
        <taxon>Pseudomonadota</taxon>
        <taxon>Betaproteobacteria</taxon>
        <taxon>Neisseriales</taxon>
        <taxon>Neisseriaceae</taxon>
        <taxon>Conchiformibius</taxon>
    </lineage>
</organism>
<gene>
    <name evidence="2" type="ORF">EII21_00005</name>
</gene>
<dbReference type="RefSeq" id="WP_124793665.1">
    <property type="nucleotide sequence ID" value="NZ_RQYC01000001.1"/>
</dbReference>
<keyword evidence="3" id="KW-1185">Reference proteome</keyword>
<proteinExistence type="predicted"/>
<dbReference type="EMBL" id="RQYC01000001">
    <property type="protein sequence ID" value="RRD91456.1"/>
    <property type="molecule type" value="Genomic_DNA"/>
</dbReference>
<dbReference type="Pfam" id="PF09327">
    <property type="entry name" value="Phage_Tail_Tip"/>
    <property type="match status" value="1"/>
</dbReference>
<accession>A0A3P2A9J8</accession>
<evidence type="ECO:0000313" key="3">
    <source>
        <dbReference type="Proteomes" id="UP000269923"/>
    </source>
</evidence>
<comment type="caution">
    <text evidence="2">The sequence shown here is derived from an EMBL/GenBank/DDBJ whole genome shotgun (WGS) entry which is preliminary data.</text>
</comment>
<dbReference type="PANTHER" id="PTHR36251">
    <property type="entry name" value="FELS-1 PROPHAGE HOST SPECIFICITY PROTEIN-RELATED"/>
    <property type="match status" value="1"/>
</dbReference>
<dbReference type="OrthoDB" id="8614080at2"/>
<evidence type="ECO:0000259" key="1">
    <source>
        <dbReference type="Pfam" id="PF09327"/>
    </source>
</evidence>
<reference evidence="2 3" key="1">
    <citation type="submission" date="2018-11" db="EMBL/GenBank/DDBJ databases">
        <title>Genomes From Bacteria Associated with the Canine Oral Cavity: a Test Case for Automated Genome-Based Taxonomic Assignment.</title>
        <authorList>
            <person name="Coil D.A."/>
            <person name="Jospin G."/>
            <person name="Darling A.E."/>
            <person name="Wallis C."/>
            <person name="Davis I.J."/>
            <person name="Harris S."/>
            <person name="Eisen J.A."/>
            <person name="Holcombe L.J."/>
            <person name="O'Flynn C."/>
        </authorList>
    </citation>
    <scope>NUCLEOTIDE SEQUENCE [LARGE SCALE GENOMIC DNA]</scope>
    <source>
        <strain evidence="2 3">COT-280</strain>
    </source>
</reference>
<dbReference type="InterPro" id="IPR015406">
    <property type="entry name" value="GpJ_CSF"/>
</dbReference>
<dbReference type="AlphaFoldDB" id="A0A3P2A9J8"/>
<dbReference type="InterPro" id="IPR053171">
    <property type="entry name" value="Viral_Tip_Attach_Protein"/>
</dbReference>
<name>A0A3P2A9J8_9NEIS</name>
<sequence length="413" mass="43274">MMTRPKAAAVAEAAAKDAVLKREAAADAQAKADAVRRLAEAARADITALQSTVANNHRAQSERVNTLSAKLDNLQIGGRNYVLASDRNTTSSLSFGVSPDLTVDKVRGQTLTVSCDIVCQGVRAGSKNRIGTEITVEYTDGSRTYVGAWRNNAHSTGDFRGRISATYTLADKPVRQIHALGIYNQTGGGTVTVSRPKLEIGSVATDWSPAPEDVTTAAQIQAVQTALSEKDRAQSERTAALTAKVGTAEATVRTAQTAVTTLNGKVQAMHTLKVQAVGNRKAVAGIALGADGQTGDSQFVVMADKFALARPSGNTVQMPFVVTTVGGQAQLALAGNMLVDGLIQGKHIAAGQTIRTPKLVAATLEIGSFTMQPSGAFTSRSTAPNQAGLSIDNDRIVIRDASGRVRIILGRLR</sequence>
<dbReference type="PANTHER" id="PTHR36251:SF2">
    <property type="entry name" value="GIFSY-2 PROPHAGE HOST SPECIFICITY PROTEIN J, PHAGE LAMBDA"/>
    <property type="match status" value="1"/>
</dbReference>
<protein>
    <submittedName>
        <fullName evidence="2">DUF1983 domain-containing protein</fullName>
    </submittedName>
</protein>
<feature type="domain" description="Tip attachment protein J central straight fiber" evidence="1">
    <location>
        <begin position="252"/>
        <end position="394"/>
    </location>
</feature>